<reference evidence="1 2" key="1">
    <citation type="submission" date="2016-10" db="EMBL/GenBank/DDBJ databases">
        <title>Chromobacterium muskegensis sp. nov., an insecticidal bacterium isolated from Sphagnum bogs.</title>
        <authorList>
            <person name="Sparks M.E."/>
            <person name="Blackburn M.B."/>
            <person name="Gundersen-Rindal D.E."/>
            <person name="Mitchell A."/>
            <person name="Farrar R."/>
            <person name="Kuhar D."/>
        </authorList>
    </citation>
    <scope>NUCLEOTIDE SEQUENCE [LARGE SCALE GENOMIC DNA]</scope>
    <source>
        <strain evidence="1 2">21-1</strain>
    </source>
</reference>
<name>A0A1D9LDL9_9NEIS</name>
<sequence>MTVFGFNGLANSGCLAAQHVLNTQTKRASEFENLLLSLRFFFHFTTLDFAFYIGFQGNQLGEVQFRQVH</sequence>
<dbReference type="KEGG" id="cvc:BKX93_04720"/>
<dbReference type="Proteomes" id="UP000178776">
    <property type="component" value="Chromosome"/>
</dbReference>
<protein>
    <submittedName>
        <fullName evidence="1">Uncharacterized protein</fullName>
    </submittedName>
</protein>
<gene>
    <name evidence="1" type="ORF">BKX93_04720</name>
</gene>
<proteinExistence type="predicted"/>
<accession>A0A1D9LDL9</accession>
<dbReference type="AlphaFoldDB" id="A0A1D9LDL9"/>
<evidence type="ECO:0000313" key="2">
    <source>
        <dbReference type="Proteomes" id="UP000178776"/>
    </source>
</evidence>
<evidence type="ECO:0000313" key="1">
    <source>
        <dbReference type="EMBL" id="AOZ49369.1"/>
    </source>
</evidence>
<organism evidence="1 2">
    <name type="scientific">Chromobacterium vaccinii</name>
    <dbReference type="NCBI Taxonomy" id="1108595"/>
    <lineage>
        <taxon>Bacteria</taxon>
        <taxon>Pseudomonadati</taxon>
        <taxon>Pseudomonadota</taxon>
        <taxon>Betaproteobacteria</taxon>
        <taxon>Neisseriales</taxon>
        <taxon>Chromobacteriaceae</taxon>
        <taxon>Chromobacterium</taxon>
    </lineage>
</organism>
<dbReference type="EMBL" id="CP017707">
    <property type="protein sequence ID" value="AOZ49369.1"/>
    <property type="molecule type" value="Genomic_DNA"/>
</dbReference>